<dbReference type="EMBL" id="KN840642">
    <property type="protein sequence ID" value="KIP02970.1"/>
    <property type="molecule type" value="Genomic_DNA"/>
</dbReference>
<proteinExistence type="predicted"/>
<gene>
    <name evidence="1" type="ORF">PHLGIDRAFT_122007</name>
</gene>
<dbReference type="Proteomes" id="UP000053257">
    <property type="component" value="Unassembled WGS sequence"/>
</dbReference>
<evidence type="ECO:0000313" key="2">
    <source>
        <dbReference type="Proteomes" id="UP000053257"/>
    </source>
</evidence>
<name>A0A0C3S4H4_PHLG1</name>
<protein>
    <submittedName>
        <fullName evidence="1">Uncharacterized protein</fullName>
    </submittedName>
</protein>
<keyword evidence="2" id="KW-1185">Reference proteome</keyword>
<dbReference type="HOGENOM" id="CLU_2224170_0_0_1"/>
<dbReference type="AlphaFoldDB" id="A0A0C3S4H4"/>
<organism evidence="1 2">
    <name type="scientific">Phlebiopsis gigantea (strain 11061_1 CR5-6)</name>
    <name type="common">White-rot fungus</name>
    <name type="synonym">Peniophora gigantea</name>
    <dbReference type="NCBI Taxonomy" id="745531"/>
    <lineage>
        <taxon>Eukaryota</taxon>
        <taxon>Fungi</taxon>
        <taxon>Dikarya</taxon>
        <taxon>Basidiomycota</taxon>
        <taxon>Agaricomycotina</taxon>
        <taxon>Agaricomycetes</taxon>
        <taxon>Polyporales</taxon>
        <taxon>Phanerochaetaceae</taxon>
        <taxon>Phlebiopsis</taxon>
    </lineage>
</organism>
<reference evidence="1 2" key="1">
    <citation type="journal article" date="2014" name="PLoS Genet.">
        <title>Analysis of the Phlebiopsis gigantea genome, transcriptome and secretome provides insight into its pioneer colonization strategies of wood.</title>
        <authorList>
            <person name="Hori C."/>
            <person name="Ishida T."/>
            <person name="Igarashi K."/>
            <person name="Samejima M."/>
            <person name="Suzuki H."/>
            <person name="Master E."/>
            <person name="Ferreira P."/>
            <person name="Ruiz-Duenas F.J."/>
            <person name="Held B."/>
            <person name="Canessa P."/>
            <person name="Larrondo L.F."/>
            <person name="Schmoll M."/>
            <person name="Druzhinina I.S."/>
            <person name="Kubicek C.P."/>
            <person name="Gaskell J.A."/>
            <person name="Kersten P."/>
            <person name="St John F."/>
            <person name="Glasner J."/>
            <person name="Sabat G."/>
            <person name="Splinter BonDurant S."/>
            <person name="Syed K."/>
            <person name="Yadav J."/>
            <person name="Mgbeahuruike A.C."/>
            <person name="Kovalchuk A."/>
            <person name="Asiegbu F.O."/>
            <person name="Lackner G."/>
            <person name="Hoffmeister D."/>
            <person name="Rencoret J."/>
            <person name="Gutierrez A."/>
            <person name="Sun H."/>
            <person name="Lindquist E."/>
            <person name="Barry K."/>
            <person name="Riley R."/>
            <person name="Grigoriev I.V."/>
            <person name="Henrissat B."/>
            <person name="Kues U."/>
            <person name="Berka R.M."/>
            <person name="Martinez A.T."/>
            <person name="Covert S.F."/>
            <person name="Blanchette R.A."/>
            <person name="Cullen D."/>
        </authorList>
    </citation>
    <scope>NUCLEOTIDE SEQUENCE [LARGE SCALE GENOMIC DNA]</scope>
    <source>
        <strain evidence="1 2">11061_1 CR5-6</strain>
    </source>
</reference>
<accession>A0A0C3S4H4</accession>
<sequence length="106" mass="11572">MVSSLIAAYTAAEETLEKQIPFTVAEDNKVYAKFDDQLYEIVELLTAPDIRVAPHPNYDDVLRQDATTGKPAKGASVSGVVRQYAELIEDSGDREGAIRGAKKAKM</sequence>
<evidence type="ECO:0000313" key="1">
    <source>
        <dbReference type="EMBL" id="KIP02970.1"/>
    </source>
</evidence>